<dbReference type="Proteomes" id="UP001222325">
    <property type="component" value="Unassembled WGS sequence"/>
</dbReference>
<organism evidence="1 2">
    <name type="scientific">Mycena belliarum</name>
    <dbReference type="NCBI Taxonomy" id="1033014"/>
    <lineage>
        <taxon>Eukaryota</taxon>
        <taxon>Fungi</taxon>
        <taxon>Dikarya</taxon>
        <taxon>Basidiomycota</taxon>
        <taxon>Agaricomycotina</taxon>
        <taxon>Agaricomycetes</taxon>
        <taxon>Agaricomycetidae</taxon>
        <taxon>Agaricales</taxon>
        <taxon>Marasmiineae</taxon>
        <taxon>Mycenaceae</taxon>
        <taxon>Mycena</taxon>
    </lineage>
</organism>
<name>A0AAD6U7H7_9AGAR</name>
<accession>A0AAD6U7H7</accession>
<comment type="caution">
    <text evidence="1">The sequence shown here is derived from an EMBL/GenBank/DDBJ whole genome shotgun (WGS) entry which is preliminary data.</text>
</comment>
<gene>
    <name evidence="1" type="ORF">B0H15DRAFT_307263</name>
</gene>
<evidence type="ECO:0000313" key="1">
    <source>
        <dbReference type="EMBL" id="KAJ7087304.1"/>
    </source>
</evidence>
<reference evidence="1" key="1">
    <citation type="submission" date="2023-03" db="EMBL/GenBank/DDBJ databases">
        <title>Massive genome expansion in bonnet fungi (Mycena s.s.) driven by repeated elements and novel gene families across ecological guilds.</title>
        <authorList>
            <consortium name="Lawrence Berkeley National Laboratory"/>
            <person name="Harder C.B."/>
            <person name="Miyauchi S."/>
            <person name="Viragh M."/>
            <person name="Kuo A."/>
            <person name="Thoen E."/>
            <person name="Andreopoulos B."/>
            <person name="Lu D."/>
            <person name="Skrede I."/>
            <person name="Drula E."/>
            <person name="Henrissat B."/>
            <person name="Morin E."/>
            <person name="Kohler A."/>
            <person name="Barry K."/>
            <person name="LaButti K."/>
            <person name="Morin E."/>
            <person name="Salamov A."/>
            <person name="Lipzen A."/>
            <person name="Mereny Z."/>
            <person name="Hegedus B."/>
            <person name="Baldrian P."/>
            <person name="Stursova M."/>
            <person name="Weitz H."/>
            <person name="Taylor A."/>
            <person name="Grigoriev I.V."/>
            <person name="Nagy L.G."/>
            <person name="Martin F."/>
            <person name="Kauserud H."/>
        </authorList>
    </citation>
    <scope>NUCLEOTIDE SEQUENCE</scope>
    <source>
        <strain evidence="1">CBHHK173m</strain>
    </source>
</reference>
<dbReference type="EMBL" id="JARJCN010000029">
    <property type="protein sequence ID" value="KAJ7087304.1"/>
    <property type="molecule type" value="Genomic_DNA"/>
</dbReference>
<proteinExistence type="predicted"/>
<keyword evidence="2" id="KW-1185">Reference proteome</keyword>
<evidence type="ECO:0000313" key="2">
    <source>
        <dbReference type="Proteomes" id="UP001222325"/>
    </source>
</evidence>
<dbReference type="AlphaFoldDB" id="A0AAD6U7H7"/>
<protein>
    <submittedName>
        <fullName evidence="1">Uncharacterized protein</fullName>
    </submittedName>
</protein>
<sequence length="213" mass="21840">MDTFMGGLQNALVIALTPAINNAIAGIPGAVNAAVNAAIPGAVNVAVNAAVAGIPGAAYVAVNAAVAPGGAINAAIPPAVTAAVDLALGPHIATLSLLSAELHSLLARNHNQQADQLDVAFQIRGIRKTVAGSGLATAMAVRPQIQGVALPPGTNNNIDTVCHLLMAATPTTIFSLNHMDILVLIEFYNEPMSIVAADGIEQRRFKVYAWLRY</sequence>